<dbReference type="PaxDb" id="1198114-AciX9_4550"/>
<organism evidence="3">
    <name type="scientific">Granulicella tundricola (strain ATCC BAA-1859 / DSM 23138 / MP5ACTX9)</name>
    <dbReference type="NCBI Taxonomy" id="1198114"/>
    <lineage>
        <taxon>Bacteria</taxon>
        <taxon>Pseudomonadati</taxon>
        <taxon>Acidobacteriota</taxon>
        <taxon>Terriglobia</taxon>
        <taxon>Terriglobales</taxon>
        <taxon>Acidobacteriaceae</taxon>
        <taxon>Granulicella</taxon>
    </lineage>
</organism>
<dbReference type="Pfam" id="PF01656">
    <property type="entry name" value="CbiA"/>
    <property type="match status" value="1"/>
</dbReference>
<dbReference type="InterPro" id="IPR002586">
    <property type="entry name" value="CobQ/CobB/MinD/ParA_Nub-bd_dom"/>
</dbReference>
<dbReference type="Proteomes" id="UP000000343">
    <property type="component" value="Plasmid pACIX904"/>
</dbReference>
<dbReference type="KEGG" id="acm:AciX9_4550"/>
<dbReference type="AlphaFoldDB" id="E8X7Q1"/>
<dbReference type="eggNOG" id="COG1192">
    <property type="taxonomic scope" value="Bacteria"/>
</dbReference>
<gene>
    <name evidence="2" type="ordered locus">AciX9_4550</name>
</gene>
<dbReference type="OrthoDB" id="128708at2"/>
<dbReference type="InterPro" id="IPR027417">
    <property type="entry name" value="P-loop_NTPase"/>
</dbReference>
<dbReference type="SUPFAM" id="SSF52540">
    <property type="entry name" value="P-loop containing nucleoside triphosphate hydrolases"/>
    <property type="match status" value="1"/>
</dbReference>
<dbReference type="EMBL" id="CP002484">
    <property type="protein sequence ID" value="ADW71485.1"/>
    <property type="molecule type" value="Genomic_DNA"/>
</dbReference>
<accession>E8X7Q1</accession>
<dbReference type="RefSeq" id="WP_013573204.1">
    <property type="nucleotide sequence ID" value="NC_015059.1"/>
</dbReference>
<evidence type="ECO:0000259" key="1">
    <source>
        <dbReference type="Pfam" id="PF01656"/>
    </source>
</evidence>
<name>E8X7Q1_GRATM</name>
<dbReference type="HOGENOM" id="CLU_037612_5_6_0"/>
<evidence type="ECO:0000313" key="2">
    <source>
        <dbReference type="EMBL" id="ADW71485.1"/>
    </source>
</evidence>
<evidence type="ECO:0000313" key="3">
    <source>
        <dbReference type="Proteomes" id="UP000000343"/>
    </source>
</evidence>
<dbReference type="PANTHER" id="PTHR13696">
    <property type="entry name" value="P-LOOP CONTAINING NUCLEOSIDE TRIPHOSPHATE HYDROLASE"/>
    <property type="match status" value="1"/>
</dbReference>
<protein>
    <submittedName>
        <fullName evidence="2">ParA family chromosome partitioning protein</fullName>
    </submittedName>
</protein>
<dbReference type="InterPro" id="IPR050678">
    <property type="entry name" value="DNA_Partitioning_ATPase"/>
</dbReference>
<keyword evidence="3" id="KW-1185">Reference proteome</keyword>
<sequence>MHVAVASFKGGVGKTTTAIHIAAYLQTLGPTLLLDGDGTRNATEWATRGEGLPYRIADVRSAVKLARDFEHTVIDTGQRPSDADLKALADGCDLLIIPAVPATMDSDGLRQTIEALVEMKADNYRVLITKAPPPPQAEANNLRNALEKAGIPTFSATIPLLKAFEKAAAAGIIVSAVDDPRAARAWEAYVSTGKEVVAYGNSN</sequence>
<dbReference type="PANTHER" id="PTHR13696:SF96">
    <property type="entry name" value="COBQ_COBB_MIND_PARA NUCLEOTIDE BINDING DOMAIN-CONTAINING PROTEIN"/>
    <property type="match status" value="1"/>
</dbReference>
<dbReference type="Gene3D" id="3.40.50.300">
    <property type="entry name" value="P-loop containing nucleotide triphosphate hydrolases"/>
    <property type="match status" value="1"/>
</dbReference>
<dbReference type="CDD" id="cd02042">
    <property type="entry name" value="ParAB_family"/>
    <property type="match status" value="1"/>
</dbReference>
<dbReference type="PIRSF" id="PIRSF009320">
    <property type="entry name" value="Nuc_binding_HP_1000"/>
    <property type="match status" value="1"/>
</dbReference>
<geneLocation type="plasmid" evidence="2 3">
    <name>pACIX904</name>
</geneLocation>
<proteinExistence type="predicted"/>
<feature type="domain" description="CobQ/CobB/MinD/ParA nucleotide binding" evidence="1">
    <location>
        <begin position="3"/>
        <end position="171"/>
    </location>
</feature>
<keyword evidence="2" id="KW-0614">Plasmid</keyword>
<reference evidence="3" key="1">
    <citation type="submission" date="2011-01" db="EMBL/GenBank/DDBJ databases">
        <title>Complete sequence of plasmid4 of Acidobacterium sp. MP5ACTX9.</title>
        <authorList>
            <consortium name="US DOE Joint Genome Institute"/>
            <person name="Lucas S."/>
            <person name="Copeland A."/>
            <person name="Lapidus A."/>
            <person name="Cheng J.-F."/>
            <person name="Goodwin L."/>
            <person name="Pitluck S."/>
            <person name="Teshima H."/>
            <person name="Detter J.C."/>
            <person name="Han C."/>
            <person name="Tapia R."/>
            <person name="Land M."/>
            <person name="Hauser L."/>
            <person name="Kyrpides N."/>
            <person name="Ivanova N."/>
            <person name="Ovchinnikova G."/>
            <person name="Pagani I."/>
            <person name="Rawat S.R."/>
            <person name="Mannisto M."/>
            <person name="Haggblom M.M."/>
            <person name="Woyke T."/>
        </authorList>
    </citation>
    <scope>NUCLEOTIDE SEQUENCE [LARGE SCALE GENOMIC DNA]</scope>
    <source>
        <strain evidence="3">MP5ACTX9</strain>
        <plasmid evidence="3">Plasmid pACIX904</plasmid>
    </source>
</reference>